<dbReference type="InterPro" id="IPR004590">
    <property type="entry name" value="ssDNA_annealing_RecT"/>
</dbReference>
<reference evidence="2 3" key="1">
    <citation type="submission" date="2019-06" db="EMBL/GenBank/DDBJ databases">
        <title>Sequencing the genomes of 1000 actinobacteria strains.</title>
        <authorList>
            <person name="Klenk H.-P."/>
        </authorList>
    </citation>
    <scope>NUCLEOTIDE SEQUENCE [LARGE SCALE GENOMIC DNA]</scope>
    <source>
        <strain evidence="2 3">DSM 45015</strain>
    </source>
</reference>
<dbReference type="RefSeq" id="WP_141925904.1">
    <property type="nucleotide sequence ID" value="NZ_VFQC01000003.1"/>
</dbReference>
<dbReference type="GO" id="GO:0003677">
    <property type="term" value="F:DNA binding"/>
    <property type="evidence" value="ECO:0007669"/>
    <property type="project" value="InterPro"/>
</dbReference>
<dbReference type="InterPro" id="IPR018330">
    <property type="entry name" value="RecT_fam"/>
</dbReference>
<feature type="compositionally biased region" description="Acidic residues" evidence="1">
    <location>
        <begin position="251"/>
        <end position="260"/>
    </location>
</feature>
<comment type="caution">
    <text evidence="2">The sequence shown here is derived from an EMBL/GenBank/DDBJ whole genome shotgun (WGS) entry which is preliminary data.</text>
</comment>
<feature type="compositionally biased region" description="Basic and acidic residues" evidence="1">
    <location>
        <begin position="220"/>
        <end position="234"/>
    </location>
</feature>
<dbReference type="Proteomes" id="UP000317422">
    <property type="component" value="Unassembled WGS sequence"/>
</dbReference>
<dbReference type="AlphaFoldDB" id="A0A543N6P2"/>
<dbReference type="EMBL" id="VFQC01000003">
    <property type="protein sequence ID" value="TQN27495.1"/>
    <property type="molecule type" value="Genomic_DNA"/>
</dbReference>
<dbReference type="GO" id="GO:0006259">
    <property type="term" value="P:DNA metabolic process"/>
    <property type="evidence" value="ECO:0007669"/>
    <property type="project" value="InterPro"/>
</dbReference>
<organism evidence="2 3">
    <name type="scientific">Haloactinospora alba</name>
    <dbReference type="NCBI Taxonomy" id="405555"/>
    <lineage>
        <taxon>Bacteria</taxon>
        <taxon>Bacillati</taxon>
        <taxon>Actinomycetota</taxon>
        <taxon>Actinomycetes</taxon>
        <taxon>Streptosporangiales</taxon>
        <taxon>Nocardiopsidaceae</taxon>
        <taxon>Haloactinospora</taxon>
    </lineage>
</organism>
<gene>
    <name evidence="2" type="ORF">FHX37_4215</name>
</gene>
<evidence type="ECO:0000256" key="1">
    <source>
        <dbReference type="SAM" id="MobiDB-lite"/>
    </source>
</evidence>
<evidence type="ECO:0000313" key="2">
    <source>
        <dbReference type="EMBL" id="TQN27495.1"/>
    </source>
</evidence>
<name>A0A543N6P2_9ACTN</name>
<dbReference type="OrthoDB" id="5124088at2"/>
<proteinExistence type="predicted"/>
<sequence length="260" mass="28706">MGQSVTNAVAQRDTSPSGMVGKYRDDFAQVMPSHVNGAGWVRIAQGILRRDAKLAEAARNAPQSLMSALMDAAQQGLTPGTTEFYLVPRKRKGSLEVQGITGYQGEIELIYRAGAVASVVAEIVHEHDTFEWIPGKHERPIHEADWFGNRGTMVGAYAYAVMNSGSTSKVVILNQHDIEKARAMSDGADSSYSPWQKWPESMWLKTAAHRLAKWVPTSAEYRHEQERARARSEDTEIPASPDSDVVHAEIVEENDDEQAT</sequence>
<dbReference type="Pfam" id="PF03837">
    <property type="entry name" value="RecT"/>
    <property type="match status" value="1"/>
</dbReference>
<protein>
    <submittedName>
        <fullName evidence="2">Recombination protein RecT</fullName>
    </submittedName>
</protein>
<evidence type="ECO:0000313" key="3">
    <source>
        <dbReference type="Proteomes" id="UP000317422"/>
    </source>
</evidence>
<accession>A0A543N6P2</accession>
<dbReference type="NCBIfam" id="TIGR00616">
    <property type="entry name" value="rect"/>
    <property type="match status" value="1"/>
</dbReference>
<keyword evidence="3" id="KW-1185">Reference proteome</keyword>
<feature type="region of interest" description="Disordered" evidence="1">
    <location>
        <begin position="218"/>
        <end position="260"/>
    </location>
</feature>